<organism evidence="3 4">
    <name type="scientific">Saccharopolyspora montiporae</name>
    <dbReference type="NCBI Taxonomy" id="2781240"/>
    <lineage>
        <taxon>Bacteria</taxon>
        <taxon>Bacillati</taxon>
        <taxon>Actinomycetota</taxon>
        <taxon>Actinomycetes</taxon>
        <taxon>Pseudonocardiales</taxon>
        <taxon>Pseudonocardiaceae</taxon>
        <taxon>Saccharopolyspora</taxon>
    </lineage>
</organism>
<keyword evidence="1" id="KW-0472">Membrane</keyword>
<feature type="transmembrane region" description="Helical" evidence="1">
    <location>
        <begin position="125"/>
        <end position="147"/>
    </location>
</feature>
<feature type="transmembrane region" description="Helical" evidence="1">
    <location>
        <begin position="297"/>
        <end position="318"/>
    </location>
</feature>
<evidence type="ECO:0000313" key="4">
    <source>
        <dbReference type="Proteomes" id="UP000598360"/>
    </source>
</evidence>
<dbReference type="AlphaFoldDB" id="A0A929B9U3"/>
<protein>
    <submittedName>
        <fullName evidence="3">DUF1624 domain-containing protein</fullName>
    </submittedName>
</protein>
<dbReference type="InterPro" id="IPR012429">
    <property type="entry name" value="HGSNAT_cat"/>
</dbReference>
<comment type="caution">
    <text evidence="3">The sequence shown here is derived from an EMBL/GenBank/DDBJ whole genome shotgun (WGS) entry which is preliminary data.</text>
</comment>
<feature type="transmembrane region" description="Helical" evidence="1">
    <location>
        <begin position="177"/>
        <end position="198"/>
    </location>
</feature>
<feature type="transmembrane region" description="Helical" evidence="1">
    <location>
        <begin position="267"/>
        <end position="285"/>
    </location>
</feature>
<keyword evidence="4" id="KW-1185">Reference proteome</keyword>
<feature type="transmembrane region" description="Helical" evidence="1">
    <location>
        <begin position="98"/>
        <end position="118"/>
    </location>
</feature>
<evidence type="ECO:0000256" key="1">
    <source>
        <dbReference type="SAM" id="Phobius"/>
    </source>
</evidence>
<dbReference type="EMBL" id="JADEYC010000013">
    <property type="protein sequence ID" value="MBE9374470.1"/>
    <property type="molecule type" value="Genomic_DNA"/>
</dbReference>
<sequence length="427" mass="44843">MAGVDVARFLAVLGMFNIHFGVPFFGSPAAGYVAQFSSGRATALFTLLAGVSLAMLSGRTEPPRGTDLRRARVRIAVRAVLLIVLGLLLARATEATGFLITVIIPYYGVYFLLCVPFAGLRARGLAVAAGCGVLLSPQLSFVLRGLLADGGPLAGLQEAVESVDPAHLFADAGLLDLVLTGFYPAVAYVPLVLCGMAVGRLDLRSTRVRIRLGIAGLAAYAMARAGSATLLLLAGAEQPEPGWGGVDVDEPTALLGTTAHSGTTLELLSAAGTGLVILAACLELADRLGLLLRPVAAAGSMALTLYAAHALVLTWQVVSGGWPMKGVPRGAWEMAHMGPDLPDTPETPDFPVDPTEPDGIFGFVHTWMPEVFPIASLVLPVLWCLVFRRGPLEAALSEAVRVISARFEPLLRAPRTARSPVEVRQRS</sequence>
<dbReference type="PANTHER" id="PTHR30590">
    <property type="entry name" value="INNER MEMBRANE PROTEIN"/>
    <property type="match status" value="1"/>
</dbReference>
<feature type="transmembrane region" description="Helical" evidence="1">
    <location>
        <begin position="75"/>
        <end position="92"/>
    </location>
</feature>
<feature type="transmembrane region" description="Helical" evidence="1">
    <location>
        <begin position="210"/>
        <end position="234"/>
    </location>
</feature>
<feature type="transmembrane region" description="Helical" evidence="1">
    <location>
        <begin position="7"/>
        <end position="26"/>
    </location>
</feature>
<gene>
    <name evidence="3" type="ORF">IQ251_08410</name>
</gene>
<keyword evidence="1" id="KW-0812">Transmembrane</keyword>
<evidence type="ECO:0000313" key="3">
    <source>
        <dbReference type="EMBL" id="MBE9374470.1"/>
    </source>
</evidence>
<feature type="transmembrane region" description="Helical" evidence="1">
    <location>
        <begin position="371"/>
        <end position="387"/>
    </location>
</feature>
<name>A0A929B9U3_9PSEU</name>
<proteinExistence type="predicted"/>
<dbReference type="PANTHER" id="PTHR30590:SF3">
    <property type="entry name" value="HYPOTHETICAL MEMBRANE SPANNING PROTEIN"/>
    <property type="match status" value="1"/>
</dbReference>
<dbReference type="Pfam" id="PF07786">
    <property type="entry name" value="HGSNAT_cat"/>
    <property type="match status" value="1"/>
</dbReference>
<dbReference type="Proteomes" id="UP000598360">
    <property type="component" value="Unassembled WGS sequence"/>
</dbReference>
<dbReference type="InterPro" id="IPR052529">
    <property type="entry name" value="Bact_Transport_Assoc"/>
</dbReference>
<reference evidence="3" key="1">
    <citation type="submission" date="2020-10" db="EMBL/GenBank/DDBJ databases">
        <title>Diversity and distribution of actinomycetes associated with coral in the coast of Hainan.</title>
        <authorList>
            <person name="Li F."/>
        </authorList>
    </citation>
    <scope>NUCLEOTIDE SEQUENCE</scope>
    <source>
        <strain evidence="3">HNM0983</strain>
    </source>
</reference>
<accession>A0A929B9U3</accession>
<feature type="domain" description="Heparan-alpha-glucosaminide N-acetyltransferase catalytic" evidence="2">
    <location>
        <begin position="3"/>
        <end position="231"/>
    </location>
</feature>
<evidence type="ECO:0000259" key="2">
    <source>
        <dbReference type="Pfam" id="PF07786"/>
    </source>
</evidence>
<feature type="transmembrane region" description="Helical" evidence="1">
    <location>
        <begin position="32"/>
        <end position="54"/>
    </location>
</feature>
<keyword evidence="1" id="KW-1133">Transmembrane helix</keyword>